<dbReference type="PANTHER" id="PTHR34849">
    <property type="entry name" value="SSL5025 PROTEIN"/>
    <property type="match status" value="1"/>
</dbReference>
<comment type="caution">
    <text evidence="1">The sequence shown here is derived from an EMBL/GenBank/DDBJ whole genome shotgun (WGS) entry which is preliminary data.</text>
</comment>
<organism evidence="1 2">
    <name type="scientific">Nostoc cf. edaphicum LEGE 07299</name>
    <dbReference type="NCBI Taxonomy" id="2777974"/>
    <lineage>
        <taxon>Bacteria</taxon>
        <taxon>Bacillati</taxon>
        <taxon>Cyanobacteriota</taxon>
        <taxon>Cyanophyceae</taxon>
        <taxon>Nostocales</taxon>
        <taxon>Nostocaceae</taxon>
        <taxon>Nostoc</taxon>
    </lineage>
</organism>
<dbReference type="Proteomes" id="UP000647836">
    <property type="component" value="Unassembled WGS sequence"/>
</dbReference>
<dbReference type="InterPro" id="IPR009057">
    <property type="entry name" value="Homeodomain-like_sf"/>
</dbReference>
<dbReference type="Pfam" id="PF04255">
    <property type="entry name" value="DUF433"/>
    <property type="match status" value="1"/>
</dbReference>
<dbReference type="InterPro" id="IPR036388">
    <property type="entry name" value="WH-like_DNA-bd_sf"/>
</dbReference>
<sequence length="117" mass="12807">MNILLTGQIRDNVKNFGEQVLAAITDIGTLINHHPGIHGGCPIIAGTGVTVKRIAIWYKQGYSAEEIADQISHLTLAQVYAALAYYHANRDQIDADIAAEEAEGDRLEKLHKTQKLS</sequence>
<keyword evidence="2" id="KW-1185">Reference proteome</keyword>
<dbReference type="SUPFAM" id="SSF46689">
    <property type="entry name" value="Homeodomain-like"/>
    <property type="match status" value="1"/>
</dbReference>
<name>A0ABR9TVL5_9NOSO</name>
<reference evidence="1 2" key="1">
    <citation type="submission" date="2020-10" db="EMBL/GenBank/DDBJ databases">
        <authorList>
            <person name="Castelo-Branco R."/>
            <person name="Eusebio N."/>
            <person name="Adriana R."/>
            <person name="Vieira A."/>
            <person name="Brugerolle De Fraissinette N."/>
            <person name="Rezende De Castro R."/>
            <person name="Schneider M.P."/>
            <person name="Vasconcelos V."/>
            <person name="Leao P.N."/>
        </authorList>
    </citation>
    <scope>NUCLEOTIDE SEQUENCE [LARGE SCALE GENOMIC DNA]</scope>
    <source>
        <strain evidence="1 2">LEGE 07299</strain>
    </source>
</reference>
<dbReference type="Gene3D" id="1.10.10.10">
    <property type="entry name" value="Winged helix-like DNA-binding domain superfamily/Winged helix DNA-binding domain"/>
    <property type="match status" value="1"/>
</dbReference>
<evidence type="ECO:0000313" key="1">
    <source>
        <dbReference type="EMBL" id="MBE9103725.1"/>
    </source>
</evidence>
<dbReference type="EMBL" id="JADEXF010000033">
    <property type="protein sequence ID" value="MBE9103725.1"/>
    <property type="molecule type" value="Genomic_DNA"/>
</dbReference>
<proteinExistence type="predicted"/>
<accession>A0ABR9TVL5</accession>
<evidence type="ECO:0000313" key="2">
    <source>
        <dbReference type="Proteomes" id="UP000647836"/>
    </source>
</evidence>
<dbReference type="InterPro" id="IPR007367">
    <property type="entry name" value="DUF433"/>
</dbReference>
<gene>
    <name evidence="1" type="ORF">IQ229_01815</name>
</gene>
<dbReference type="RefSeq" id="WP_194040742.1">
    <property type="nucleotide sequence ID" value="NZ_JADEXF010000033.1"/>
</dbReference>
<protein>
    <submittedName>
        <fullName evidence="1">DUF433 domain-containing protein</fullName>
    </submittedName>
</protein>
<dbReference type="PANTHER" id="PTHR34849:SF1">
    <property type="entry name" value="SLR0770 PROTEIN"/>
    <property type="match status" value="1"/>
</dbReference>